<dbReference type="AlphaFoldDB" id="A0A9Q4FXS7"/>
<dbReference type="SUPFAM" id="SSF55874">
    <property type="entry name" value="ATPase domain of HSP90 chaperone/DNA topoisomerase II/histidine kinase"/>
    <property type="match status" value="1"/>
</dbReference>
<dbReference type="PANTHER" id="PTHR43065:SF10">
    <property type="entry name" value="PEROXIDE STRESS-ACTIVATED HISTIDINE KINASE MAK3"/>
    <property type="match status" value="1"/>
</dbReference>
<evidence type="ECO:0000259" key="13">
    <source>
        <dbReference type="PROSITE" id="PS50109"/>
    </source>
</evidence>
<dbReference type="InterPro" id="IPR003661">
    <property type="entry name" value="HisK_dim/P_dom"/>
</dbReference>
<evidence type="ECO:0000256" key="6">
    <source>
        <dbReference type="ARBA" id="ARBA00022679"/>
    </source>
</evidence>
<dbReference type="PANTHER" id="PTHR43065">
    <property type="entry name" value="SENSOR HISTIDINE KINASE"/>
    <property type="match status" value="1"/>
</dbReference>
<dbReference type="Proteomes" id="UP001057753">
    <property type="component" value="Unassembled WGS sequence"/>
</dbReference>
<accession>A0A9Q4FXS7</accession>
<dbReference type="Gene3D" id="1.10.287.130">
    <property type="match status" value="1"/>
</dbReference>
<feature type="domain" description="HAMP" evidence="15">
    <location>
        <begin position="207"/>
        <end position="259"/>
    </location>
</feature>
<dbReference type="PROSITE" id="PS50109">
    <property type="entry name" value="HIS_KIN"/>
    <property type="match status" value="1"/>
</dbReference>
<dbReference type="SUPFAM" id="SSF47384">
    <property type="entry name" value="Homodimeric domain of signal transducing histidine kinase"/>
    <property type="match status" value="1"/>
</dbReference>
<evidence type="ECO:0000256" key="2">
    <source>
        <dbReference type="ARBA" id="ARBA00004651"/>
    </source>
</evidence>
<evidence type="ECO:0000259" key="14">
    <source>
        <dbReference type="PROSITE" id="PS50113"/>
    </source>
</evidence>
<keyword evidence="5" id="KW-0597">Phosphoprotein</keyword>
<dbReference type="PROSITE" id="PS50885">
    <property type="entry name" value="HAMP"/>
    <property type="match status" value="1"/>
</dbReference>
<dbReference type="Pfam" id="PF00672">
    <property type="entry name" value="HAMP"/>
    <property type="match status" value="1"/>
</dbReference>
<dbReference type="Pfam" id="PF00512">
    <property type="entry name" value="HisKA"/>
    <property type="match status" value="1"/>
</dbReference>
<dbReference type="SMART" id="SM00304">
    <property type="entry name" value="HAMP"/>
    <property type="match status" value="1"/>
</dbReference>
<dbReference type="CDD" id="cd00082">
    <property type="entry name" value="HisKA"/>
    <property type="match status" value="1"/>
</dbReference>
<dbReference type="InterPro" id="IPR000700">
    <property type="entry name" value="PAS-assoc_C"/>
</dbReference>
<keyword evidence="6" id="KW-0808">Transferase</keyword>
<evidence type="ECO:0000256" key="8">
    <source>
        <dbReference type="ARBA" id="ARBA00022777"/>
    </source>
</evidence>
<reference evidence="16" key="1">
    <citation type="submission" date="2020-06" db="EMBL/GenBank/DDBJ databases">
        <title>Insight into the genomes of haloalkaliphilic bacilli from Kenyan soda lakes.</title>
        <authorList>
            <person name="Mwirichia R."/>
            <person name="Villamizar G.C."/>
            <person name="Poehlein A."/>
            <person name="Mugweru J."/>
            <person name="Kipnyargis A."/>
            <person name="Kiplimo D."/>
            <person name="Orwa P."/>
            <person name="Daniel R."/>
        </authorList>
    </citation>
    <scope>NUCLEOTIDE SEQUENCE</scope>
    <source>
        <strain evidence="16">B1096_S55</strain>
    </source>
</reference>
<dbReference type="SMART" id="SM00388">
    <property type="entry name" value="HisKA"/>
    <property type="match status" value="1"/>
</dbReference>
<comment type="subcellular location">
    <subcellularLocation>
        <location evidence="2">Cell membrane</location>
        <topology evidence="2">Multi-pass membrane protein</topology>
    </subcellularLocation>
</comment>
<keyword evidence="10" id="KW-0902">Two-component regulatory system</keyword>
<gene>
    <name evidence="16" type="ORF">HXA33_00440</name>
</gene>
<evidence type="ECO:0000256" key="1">
    <source>
        <dbReference type="ARBA" id="ARBA00000085"/>
    </source>
</evidence>
<comment type="caution">
    <text evidence="16">The sequence shown here is derived from an EMBL/GenBank/DDBJ whole genome shotgun (WGS) entry which is preliminary data.</text>
</comment>
<dbReference type="InterPro" id="IPR005467">
    <property type="entry name" value="His_kinase_dom"/>
</dbReference>
<dbReference type="Pfam" id="PF02518">
    <property type="entry name" value="HATPase_c"/>
    <property type="match status" value="1"/>
</dbReference>
<dbReference type="InterPro" id="IPR003594">
    <property type="entry name" value="HATPase_dom"/>
</dbReference>
<dbReference type="PRINTS" id="PR00344">
    <property type="entry name" value="BCTRLSENSOR"/>
</dbReference>
<keyword evidence="12" id="KW-0812">Transmembrane</keyword>
<dbReference type="CDD" id="cd06225">
    <property type="entry name" value="HAMP"/>
    <property type="match status" value="1"/>
</dbReference>
<organism evidence="16 17">
    <name type="scientific">Salipaludibacillus agaradhaerens</name>
    <name type="common">Bacillus agaradhaerens</name>
    <dbReference type="NCBI Taxonomy" id="76935"/>
    <lineage>
        <taxon>Bacteria</taxon>
        <taxon>Bacillati</taxon>
        <taxon>Bacillota</taxon>
        <taxon>Bacilli</taxon>
        <taxon>Bacillales</taxon>
        <taxon>Bacillaceae</taxon>
    </lineage>
</organism>
<keyword evidence="12" id="KW-1133">Transmembrane helix</keyword>
<dbReference type="InterPro" id="IPR036890">
    <property type="entry name" value="HATPase_C_sf"/>
</dbReference>
<dbReference type="Gene3D" id="3.30.565.10">
    <property type="entry name" value="Histidine kinase-like ATPase, C-terminal domain"/>
    <property type="match status" value="1"/>
</dbReference>
<evidence type="ECO:0000256" key="5">
    <source>
        <dbReference type="ARBA" id="ARBA00022553"/>
    </source>
</evidence>
<proteinExistence type="predicted"/>
<dbReference type="GO" id="GO:0000155">
    <property type="term" value="F:phosphorelay sensor kinase activity"/>
    <property type="evidence" value="ECO:0007669"/>
    <property type="project" value="InterPro"/>
</dbReference>
<keyword evidence="17" id="KW-1185">Reference proteome</keyword>
<feature type="domain" description="PAC" evidence="14">
    <location>
        <begin position="332"/>
        <end position="383"/>
    </location>
</feature>
<comment type="catalytic activity">
    <reaction evidence="1">
        <text>ATP + protein L-histidine = ADP + protein N-phospho-L-histidine.</text>
        <dbReference type="EC" id="2.7.13.3"/>
    </reaction>
</comment>
<dbReference type="CDD" id="cd00075">
    <property type="entry name" value="HATPase"/>
    <property type="match status" value="1"/>
</dbReference>
<evidence type="ECO:0000256" key="4">
    <source>
        <dbReference type="ARBA" id="ARBA00022475"/>
    </source>
</evidence>
<dbReference type="InterPro" id="IPR003660">
    <property type="entry name" value="HAMP_dom"/>
</dbReference>
<name>A0A9Q4FXS7_SALAG</name>
<evidence type="ECO:0000256" key="9">
    <source>
        <dbReference type="ARBA" id="ARBA00022840"/>
    </source>
</evidence>
<evidence type="ECO:0000313" key="16">
    <source>
        <dbReference type="EMBL" id="MCR6095014.1"/>
    </source>
</evidence>
<dbReference type="Gene3D" id="6.10.340.10">
    <property type="match status" value="1"/>
</dbReference>
<dbReference type="GO" id="GO:0005524">
    <property type="term" value="F:ATP binding"/>
    <property type="evidence" value="ECO:0007669"/>
    <property type="project" value="UniProtKB-KW"/>
</dbReference>
<feature type="transmembrane region" description="Helical" evidence="12">
    <location>
        <begin position="183"/>
        <end position="203"/>
    </location>
</feature>
<dbReference type="EMBL" id="JABXYM010000001">
    <property type="protein sequence ID" value="MCR6095014.1"/>
    <property type="molecule type" value="Genomic_DNA"/>
</dbReference>
<dbReference type="RefSeq" id="WP_257819648.1">
    <property type="nucleotide sequence ID" value="NZ_JABXYM010000001.1"/>
</dbReference>
<keyword evidence="4" id="KW-1003">Cell membrane</keyword>
<feature type="domain" description="Histidine kinase" evidence="13">
    <location>
        <begin position="396"/>
        <end position="601"/>
    </location>
</feature>
<dbReference type="PROSITE" id="PS50113">
    <property type="entry name" value="PAC"/>
    <property type="match status" value="1"/>
</dbReference>
<dbReference type="InterPro" id="IPR004358">
    <property type="entry name" value="Sig_transdc_His_kin-like_C"/>
</dbReference>
<keyword evidence="9" id="KW-0067">ATP-binding</keyword>
<evidence type="ECO:0000256" key="12">
    <source>
        <dbReference type="SAM" id="Phobius"/>
    </source>
</evidence>
<evidence type="ECO:0000256" key="3">
    <source>
        <dbReference type="ARBA" id="ARBA00012438"/>
    </source>
</evidence>
<keyword evidence="11 12" id="KW-0472">Membrane</keyword>
<evidence type="ECO:0000313" key="17">
    <source>
        <dbReference type="Proteomes" id="UP001057753"/>
    </source>
</evidence>
<sequence>MKEWFSKMTFRSKILSVLLIITIFLGSFSIIVIQSLQEMNRISDDLSNNSLPEHFWLSHWEQELMSKEYIIETALNTDFCCGFLETYERHQSESEEKVSDAHGEVPESLHSLKRDIDLLDFTITNNVRGLIEYNDYSAAANLVEEDYLPQLEDLQSMITLKRDDVIVSLEGHTDRVSSIINEALWLFLMIMTLAILVGIIASYRISAGLTKPVDEIEGKLDQIASGDYGLLLENRGQIELQSLTSSINKMSLRLKESFNTIINDKVYHEQILNSLPLGIVTYEKKTEELSLNETAKKFLDNDSEAILDIINQGIFTENKAFWHMISSPEIYQNIKIPFYSKEGDYYFLVSQSELKDCQDDVIGKVFYFLDITETEELEKKIQQTEKLALVGELSAGAAHEIRNPLAVIDGFLSLMNKSLSKKEREQFHIPLLIKELERINVIIEEMLMLTKPSAPKMEITFLEDIINDILPLINDSLGHEDVIFELSIERIPLYMDAEQIKQVFHNLIRNSIEAMAGKGEVTIHSDADEGNYHIYIEDTGPGIPEKLQKNIFSPFLTSKDSGTGLGLTIAQRIMDTHNGKLTLVSSSEKGTCFQITLPIPYHKKRIM</sequence>
<evidence type="ECO:0000256" key="11">
    <source>
        <dbReference type="ARBA" id="ARBA00023136"/>
    </source>
</evidence>
<protein>
    <recommendedName>
        <fullName evidence="3">histidine kinase</fullName>
        <ecNumber evidence="3">2.7.13.3</ecNumber>
    </recommendedName>
</protein>
<evidence type="ECO:0000256" key="10">
    <source>
        <dbReference type="ARBA" id="ARBA00023012"/>
    </source>
</evidence>
<dbReference type="GO" id="GO:0005886">
    <property type="term" value="C:plasma membrane"/>
    <property type="evidence" value="ECO:0007669"/>
    <property type="project" value="UniProtKB-SubCell"/>
</dbReference>
<keyword evidence="7" id="KW-0547">Nucleotide-binding</keyword>
<evidence type="ECO:0000256" key="7">
    <source>
        <dbReference type="ARBA" id="ARBA00022741"/>
    </source>
</evidence>
<dbReference type="SMART" id="SM00387">
    <property type="entry name" value="HATPase_c"/>
    <property type="match status" value="1"/>
</dbReference>
<keyword evidence="8" id="KW-0418">Kinase</keyword>
<evidence type="ECO:0000259" key="15">
    <source>
        <dbReference type="PROSITE" id="PS50885"/>
    </source>
</evidence>
<dbReference type="EC" id="2.7.13.3" evidence="3"/>
<dbReference type="InterPro" id="IPR036097">
    <property type="entry name" value="HisK_dim/P_sf"/>
</dbReference>